<feature type="coiled-coil region" evidence="1">
    <location>
        <begin position="6"/>
        <end position="54"/>
    </location>
</feature>
<evidence type="ECO:0000313" key="3">
    <source>
        <dbReference type="Proteomes" id="UP000516122"/>
    </source>
</evidence>
<evidence type="ECO:0000256" key="1">
    <source>
        <dbReference type="SAM" id="Coils"/>
    </source>
</evidence>
<dbReference type="SUPFAM" id="SSF57997">
    <property type="entry name" value="Tropomyosin"/>
    <property type="match status" value="1"/>
</dbReference>
<dbReference type="AlphaFoldDB" id="A0A7H0FT08"/>
<gene>
    <name evidence="2" type="ORF">H9Q64_07880</name>
</gene>
<dbReference type="EMBL" id="CP060804">
    <property type="protein sequence ID" value="QNP39174.1"/>
    <property type="molecule type" value="Genomic_DNA"/>
</dbReference>
<protein>
    <submittedName>
        <fullName evidence="2">Type III secretion system protein PrgM</fullName>
    </submittedName>
</protein>
<organism evidence="2 3">
    <name type="scientific">Enterococcus faecalis</name>
    <name type="common">Streptococcus faecalis</name>
    <dbReference type="NCBI Taxonomy" id="1351"/>
    <lineage>
        <taxon>Bacteria</taxon>
        <taxon>Bacillati</taxon>
        <taxon>Bacillota</taxon>
        <taxon>Bacilli</taxon>
        <taxon>Lactobacillales</taxon>
        <taxon>Enterococcaceae</taxon>
        <taxon>Enterococcus</taxon>
    </lineage>
</organism>
<proteinExistence type="predicted"/>
<accession>A0A7H0FT08</accession>
<sequence>MGKSKVSELEKKKDRVENELNKANERLDTLKQSIAKKENELKQIEAEIVSALLTENNLSFSELTALLSEKEAGGEASVYRE</sequence>
<evidence type="ECO:0000313" key="2">
    <source>
        <dbReference type="EMBL" id="QNP39174.1"/>
    </source>
</evidence>
<name>A0A7H0FT08_ENTFL</name>
<dbReference type="Proteomes" id="UP000516122">
    <property type="component" value="Chromosome"/>
</dbReference>
<keyword evidence="1" id="KW-0175">Coiled coil</keyword>
<reference evidence="2 3" key="1">
    <citation type="submission" date="2020-08" db="EMBL/GenBank/DDBJ databases">
        <title>Enterococcus faecalis SF28073 genome assembly.</title>
        <authorList>
            <person name="Duerkop B.A."/>
            <person name="Johnson C.N."/>
        </authorList>
    </citation>
    <scope>NUCLEOTIDE SEQUENCE [LARGE SCALE GENOMIC DNA]</scope>
    <source>
        <strain evidence="2 3">SF28073</strain>
    </source>
</reference>
<dbReference type="RefSeq" id="WP_002382804.1">
    <property type="nucleotide sequence ID" value="NZ_CABGHQ010000009.1"/>
</dbReference>